<evidence type="ECO:0000256" key="3">
    <source>
        <dbReference type="ARBA" id="ARBA00023315"/>
    </source>
</evidence>
<evidence type="ECO:0000259" key="4">
    <source>
        <dbReference type="Pfam" id="PF00198"/>
    </source>
</evidence>
<dbReference type="InterPro" id="IPR001078">
    <property type="entry name" value="2-oxoacid_DH_actylTfrase"/>
</dbReference>
<dbReference type="Gene3D" id="3.30.559.10">
    <property type="entry name" value="Chloramphenicol acetyltransferase-like domain"/>
    <property type="match status" value="1"/>
</dbReference>
<evidence type="ECO:0000313" key="6">
    <source>
        <dbReference type="Proteomes" id="UP001594351"/>
    </source>
</evidence>
<comment type="caution">
    <text evidence="5">The sequence shown here is derived from an EMBL/GenBank/DDBJ whole genome shotgun (WGS) entry which is preliminary data.</text>
</comment>
<sequence length="266" mass="30277">MANINDMIHFDPQEQRRPLDMGHKVVWDSFRALKNRINDVVIKLVDMEIFVEHVKKYNSQAPQKIPMSALFIKTLATAVKKFPRINYMTRGYSVIVPSQIDIGLTIATKEPLSPVAVVRNAGQKSVIELASELGDLIKETVQKEREDIASFGRLCRFLPGGFFRRALIKLVLRNQRINRANFGTIQLSAMHRTDLDFGMTSTTGTTLFVVGGMKKRPMVIEDQVVPRLTAYHMLQGNHAILSGTYAIDFFAEYQRLVRHPEEFLSE</sequence>
<dbReference type="PANTHER" id="PTHR43178:SF5">
    <property type="entry name" value="LIPOAMIDE ACYLTRANSFERASE COMPONENT OF BRANCHED-CHAIN ALPHA-KETO ACID DEHYDROGENASE COMPLEX, MITOCHONDRIAL"/>
    <property type="match status" value="1"/>
</dbReference>
<keyword evidence="2" id="KW-0808">Transferase</keyword>
<dbReference type="InterPro" id="IPR050743">
    <property type="entry name" value="2-oxoacid_DH_E2_comp"/>
</dbReference>
<feature type="domain" description="2-oxoacid dehydrogenase acyltransferase catalytic" evidence="4">
    <location>
        <begin position="16"/>
        <end position="142"/>
    </location>
</feature>
<dbReference type="SUPFAM" id="SSF52777">
    <property type="entry name" value="CoA-dependent acyltransferases"/>
    <property type="match status" value="1"/>
</dbReference>
<protein>
    <submittedName>
        <fullName evidence="5">2-oxo acid dehydrogenase subunit E2</fullName>
    </submittedName>
</protein>
<dbReference type="InterPro" id="IPR023213">
    <property type="entry name" value="CAT-like_dom_sf"/>
</dbReference>
<dbReference type="EMBL" id="JBHPBY010000515">
    <property type="protein sequence ID" value="MFC1853500.1"/>
    <property type="molecule type" value="Genomic_DNA"/>
</dbReference>
<comment type="cofactor">
    <cofactor evidence="1">
        <name>(R)-lipoate</name>
        <dbReference type="ChEBI" id="CHEBI:83088"/>
    </cofactor>
</comment>
<dbReference type="Proteomes" id="UP001594351">
    <property type="component" value="Unassembled WGS sequence"/>
</dbReference>
<evidence type="ECO:0000256" key="2">
    <source>
        <dbReference type="ARBA" id="ARBA00022679"/>
    </source>
</evidence>
<reference evidence="5 6" key="1">
    <citation type="submission" date="2024-09" db="EMBL/GenBank/DDBJ databases">
        <title>Laminarin stimulates single cell rates of sulfate reduction while oxygen inhibits transcriptomic activity in coastal marine sediment.</title>
        <authorList>
            <person name="Lindsay M."/>
            <person name="Orcutt B."/>
            <person name="Emerson D."/>
            <person name="Stepanauskas R."/>
            <person name="D'Angelo T."/>
        </authorList>
    </citation>
    <scope>NUCLEOTIDE SEQUENCE [LARGE SCALE GENOMIC DNA]</scope>
    <source>
        <strain evidence="5">SAG AM-311-K15</strain>
    </source>
</reference>
<name>A0ABV6Z4Z4_UNCC1</name>
<keyword evidence="6" id="KW-1185">Reference proteome</keyword>
<accession>A0ABV6Z4Z4</accession>
<evidence type="ECO:0000313" key="5">
    <source>
        <dbReference type="EMBL" id="MFC1853500.1"/>
    </source>
</evidence>
<gene>
    <name evidence="5" type="ORF">ACFL27_25190</name>
</gene>
<evidence type="ECO:0000256" key="1">
    <source>
        <dbReference type="ARBA" id="ARBA00001938"/>
    </source>
</evidence>
<dbReference type="Pfam" id="PF00198">
    <property type="entry name" value="2-oxoacid_dh"/>
    <property type="match status" value="1"/>
</dbReference>
<keyword evidence="3" id="KW-0012">Acyltransferase</keyword>
<dbReference type="PANTHER" id="PTHR43178">
    <property type="entry name" value="DIHYDROLIPOAMIDE ACETYLTRANSFERASE COMPONENT OF PYRUVATE DEHYDROGENASE COMPLEX"/>
    <property type="match status" value="1"/>
</dbReference>
<proteinExistence type="predicted"/>
<organism evidence="5 6">
    <name type="scientific">candidate division CSSED10-310 bacterium</name>
    <dbReference type="NCBI Taxonomy" id="2855610"/>
    <lineage>
        <taxon>Bacteria</taxon>
        <taxon>Bacteria division CSSED10-310</taxon>
    </lineage>
</organism>